<gene>
    <name evidence="1" type="ORF">PCOR1329_LOCUS55270</name>
</gene>
<comment type="caution">
    <text evidence="1">The sequence shown here is derived from an EMBL/GenBank/DDBJ whole genome shotgun (WGS) entry which is preliminary data.</text>
</comment>
<accession>A0ABN9V9Z2</accession>
<evidence type="ECO:0000313" key="1">
    <source>
        <dbReference type="EMBL" id="CAK0868688.1"/>
    </source>
</evidence>
<dbReference type="EMBL" id="CAUYUJ010016771">
    <property type="protein sequence ID" value="CAK0868688.1"/>
    <property type="molecule type" value="Genomic_DNA"/>
</dbReference>
<name>A0ABN9V9Z2_9DINO</name>
<organism evidence="1 2">
    <name type="scientific">Prorocentrum cordatum</name>
    <dbReference type="NCBI Taxonomy" id="2364126"/>
    <lineage>
        <taxon>Eukaryota</taxon>
        <taxon>Sar</taxon>
        <taxon>Alveolata</taxon>
        <taxon>Dinophyceae</taxon>
        <taxon>Prorocentrales</taxon>
        <taxon>Prorocentraceae</taxon>
        <taxon>Prorocentrum</taxon>
    </lineage>
</organism>
<feature type="non-terminal residue" evidence="1">
    <location>
        <position position="1"/>
    </location>
</feature>
<sequence length="117" mass="12806">VLTFLKVQGVDASAISTVEHAKVKAYESRPPLAIAARHRVENAIRKVDHFVCRMAEFEKQQAQLANTFEETKGQLEEGNFADVEGPIAVGLAGLDEAVTGFAEGQSALEARQRLQRE</sequence>
<reference evidence="1" key="1">
    <citation type="submission" date="2023-10" db="EMBL/GenBank/DDBJ databases">
        <authorList>
            <person name="Chen Y."/>
            <person name="Shah S."/>
            <person name="Dougan E. K."/>
            <person name="Thang M."/>
            <person name="Chan C."/>
        </authorList>
    </citation>
    <scope>NUCLEOTIDE SEQUENCE [LARGE SCALE GENOMIC DNA]</scope>
</reference>
<dbReference type="Proteomes" id="UP001189429">
    <property type="component" value="Unassembled WGS sequence"/>
</dbReference>
<protein>
    <submittedName>
        <fullName evidence="1">Uncharacterized protein</fullName>
    </submittedName>
</protein>
<evidence type="ECO:0000313" key="2">
    <source>
        <dbReference type="Proteomes" id="UP001189429"/>
    </source>
</evidence>
<keyword evidence="2" id="KW-1185">Reference proteome</keyword>
<feature type="non-terminal residue" evidence="1">
    <location>
        <position position="117"/>
    </location>
</feature>
<proteinExistence type="predicted"/>